<dbReference type="CDD" id="cd01075">
    <property type="entry name" value="NAD_bind_Leu_Phe_Val_DH"/>
    <property type="match status" value="1"/>
</dbReference>
<dbReference type="GO" id="GO:0016639">
    <property type="term" value="F:oxidoreductase activity, acting on the CH-NH2 group of donors, NAD or NADP as acceptor"/>
    <property type="evidence" value="ECO:0007669"/>
    <property type="project" value="InterPro"/>
</dbReference>
<dbReference type="PANTHER" id="PTHR42722:SF1">
    <property type="entry name" value="VALINE DEHYDROGENASE"/>
    <property type="match status" value="1"/>
</dbReference>
<reference evidence="8" key="2">
    <citation type="journal article" date="2023" name="Biology">
        <title>Prokaryotic Life Associated with Coal-Fire Gas Vents Revealed by Metagenomics.</title>
        <authorList>
            <person name="Kadnikov V.V."/>
            <person name="Mardanov A.V."/>
            <person name="Beletsky A.V."/>
            <person name="Karnachuk O.V."/>
            <person name="Ravin N.V."/>
        </authorList>
    </citation>
    <scope>NUCLEOTIDE SEQUENCE</scope>
    <source>
        <strain evidence="8">Bu02</strain>
    </source>
</reference>
<dbReference type="InterPro" id="IPR033524">
    <property type="entry name" value="Glu/Leu/Phe/Val_DH_AS"/>
</dbReference>
<dbReference type="InterPro" id="IPR006096">
    <property type="entry name" value="Glu/Leu/Phe/Val/Trp_DH_C"/>
</dbReference>
<keyword evidence="5" id="KW-0547">Nucleotide-binding</keyword>
<dbReference type="AlphaFoldDB" id="A0AAT9LED3"/>
<evidence type="ECO:0000259" key="7">
    <source>
        <dbReference type="SMART" id="SM00839"/>
    </source>
</evidence>
<dbReference type="FunFam" id="3.40.50.10860:FF:000010">
    <property type="entry name" value="Leucine dehydrogenase"/>
    <property type="match status" value="1"/>
</dbReference>
<dbReference type="PIRSF" id="PIRSF000188">
    <property type="entry name" value="Phe_leu_dh"/>
    <property type="match status" value="1"/>
</dbReference>
<feature type="binding site" evidence="5">
    <location>
        <begin position="177"/>
        <end position="182"/>
    </location>
    <ligand>
        <name>NAD(+)</name>
        <dbReference type="ChEBI" id="CHEBI:57540"/>
    </ligand>
</feature>
<dbReference type="InterPro" id="IPR016211">
    <property type="entry name" value="Glu/Phe/Leu/Val/Trp_DH_bac/arc"/>
</dbReference>
<dbReference type="PANTHER" id="PTHR42722">
    <property type="entry name" value="LEUCINE DEHYDROGENASE"/>
    <property type="match status" value="1"/>
</dbReference>
<keyword evidence="2 6" id="KW-0560">Oxidoreductase</keyword>
<evidence type="ECO:0000256" key="1">
    <source>
        <dbReference type="ARBA" id="ARBA00006382"/>
    </source>
</evidence>
<gene>
    <name evidence="8" type="ORF">IMF26_02230</name>
</gene>
<dbReference type="Gene3D" id="3.40.50.720">
    <property type="entry name" value="NAD(P)-binding Rossmann-like Domain"/>
    <property type="match status" value="1"/>
</dbReference>
<feature type="active site" description="Proton donor/acceptor" evidence="4">
    <location>
        <position position="80"/>
    </location>
</feature>
<evidence type="ECO:0000256" key="4">
    <source>
        <dbReference type="PIRSR" id="PIRSR000188-1"/>
    </source>
</evidence>
<evidence type="ECO:0000256" key="3">
    <source>
        <dbReference type="ARBA" id="ARBA00023027"/>
    </source>
</evidence>
<proteinExistence type="inferred from homology"/>
<dbReference type="Pfam" id="PF00208">
    <property type="entry name" value="ELFV_dehydrog"/>
    <property type="match status" value="2"/>
</dbReference>
<accession>A0AAT9LED3</accession>
<dbReference type="Gene3D" id="3.40.50.10860">
    <property type="entry name" value="Leucine Dehydrogenase, chain A, domain 1"/>
    <property type="match status" value="1"/>
</dbReference>
<reference evidence="8" key="1">
    <citation type="submission" date="2020-10" db="EMBL/GenBank/DDBJ databases">
        <authorList>
            <person name="Kadnikov V."/>
            <person name="Beletsky A.V."/>
            <person name="Mardanov A.V."/>
            <person name="Karnachuk O.V."/>
            <person name="Ravin N.V."/>
        </authorList>
    </citation>
    <scope>NUCLEOTIDE SEQUENCE</scope>
    <source>
        <strain evidence="8">Bu02</strain>
    </source>
</reference>
<evidence type="ECO:0000256" key="6">
    <source>
        <dbReference type="RuleBase" id="RU004417"/>
    </source>
</evidence>
<dbReference type="InterPro" id="IPR006095">
    <property type="entry name" value="Glu/Leu/Phe/Val/Trp_DH"/>
</dbReference>
<dbReference type="EMBL" id="CP062796">
    <property type="protein sequence ID" value="QUL98912.1"/>
    <property type="molecule type" value="Genomic_DNA"/>
</dbReference>
<organism evidence="8">
    <name type="scientific">Candidatus Fermentithermobacillus carboniphilus</name>
    <dbReference type="NCBI Taxonomy" id="3085328"/>
    <lineage>
        <taxon>Bacteria</taxon>
        <taxon>Bacillati</taxon>
        <taxon>Bacillota</taxon>
        <taxon>Candidatus Fermentithermobacillia</taxon>
        <taxon>Candidatus Fermentithermobacillales</taxon>
        <taxon>Candidatus Fermentithermobacillaceae</taxon>
        <taxon>Candidatus Fermentithermobacillus</taxon>
    </lineage>
</organism>
<dbReference type="GO" id="GO:0000166">
    <property type="term" value="F:nucleotide binding"/>
    <property type="evidence" value="ECO:0007669"/>
    <property type="project" value="UniProtKB-KW"/>
</dbReference>
<keyword evidence="3 5" id="KW-0520">NAD</keyword>
<name>A0AAT9LED3_9FIRM</name>
<dbReference type="InterPro" id="IPR006097">
    <property type="entry name" value="Glu/Leu/Phe/Val/Trp_DH_dimer"/>
</dbReference>
<dbReference type="PROSITE" id="PS00074">
    <property type="entry name" value="GLFV_DEHYDROGENASE"/>
    <property type="match status" value="1"/>
</dbReference>
<dbReference type="KEGG" id="fcz:IMF26_02230"/>
<comment type="similarity">
    <text evidence="1 6">Belongs to the Glu/Leu/Phe/Val dehydrogenases family.</text>
</comment>
<dbReference type="SUPFAM" id="SSF51735">
    <property type="entry name" value="NAD(P)-binding Rossmann-fold domains"/>
    <property type="match status" value="1"/>
</dbReference>
<evidence type="ECO:0000256" key="2">
    <source>
        <dbReference type="ARBA" id="ARBA00023002"/>
    </source>
</evidence>
<protein>
    <submittedName>
        <fullName evidence="8">Glu/Leu/Phe/Val dehydrogenase</fullName>
    </submittedName>
</protein>
<dbReference type="SMART" id="SM00839">
    <property type="entry name" value="ELFV_dehydrog"/>
    <property type="match status" value="1"/>
</dbReference>
<sequence length="354" mass="38364">MQVFDLMDKHGHEQVVFCYDKVSGLKSIIAIHDTTLGPALGGLRMWPYKSEEEALIDVLRLSRGMTYKNSAMGLNLGGGKAVIIGDPRRDKSEELFRAFGKFVNTLGGRYITAEDVGTSTEDMEIIRTETPYVCGLAETSGNPSPVTAFGVYRAMMAAAKEAFGSDNLAGRKVAVQGVGSVGLNLIKRLLEAGATVYAADIFPDKVQKAVELGAKAVPADRIIDQECDIFAPCALGGVINDETIPRLKAKVVCGAANNQLLEERHGKALSQRGILYAPDFIANGGGVINVAEELQPGGYRSERALAKVSKIYDILLKVFKMSREMGIETYEAANALAEERIRKALEQKRMYVPV</sequence>
<dbReference type="GO" id="GO:0006520">
    <property type="term" value="P:amino acid metabolic process"/>
    <property type="evidence" value="ECO:0007669"/>
    <property type="project" value="InterPro"/>
</dbReference>
<dbReference type="InterPro" id="IPR046346">
    <property type="entry name" value="Aminoacid_DH-like_N_sf"/>
</dbReference>
<evidence type="ECO:0000313" key="8">
    <source>
        <dbReference type="EMBL" id="QUL98912.1"/>
    </source>
</evidence>
<dbReference type="SUPFAM" id="SSF53223">
    <property type="entry name" value="Aminoacid dehydrogenase-like, N-terminal domain"/>
    <property type="match status" value="1"/>
</dbReference>
<dbReference type="Pfam" id="PF02812">
    <property type="entry name" value="ELFV_dehydrog_N"/>
    <property type="match status" value="1"/>
</dbReference>
<feature type="domain" description="Glutamate/phenylalanine/leucine/valine/L-tryptophan dehydrogenase C-terminal" evidence="7">
    <location>
        <begin position="141"/>
        <end position="349"/>
    </location>
</feature>
<evidence type="ECO:0000256" key="5">
    <source>
        <dbReference type="PIRSR" id="PIRSR000188-2"/>
    </source>
</evidence>
<dbReference type="PRINTS" id="PR00082">
    <property type="entry name" value="GLFDHDRGNASE"/>
</dbReference>
<dbReference type="InterPro" id="IPR036291">
    <property type="entry name" value="NAD(P)-bd_dom_sf"/>
</dbReference>